<proteinExistence type="predicted"/>
<dbReference type="EMBL" id="ML210197">
    <property type="protein sequence ID" value="TFK24633.1"/>
    <property type="molecule type" value="Genomic_DNA"/>
</dbReference>
<gene>
    <name evidence="1" type="ORF">FA15DRAFT_669356</name>
</gene>
<evidence type="ECO:0000313" key="2">
    <source>
        <dbReference type="Proteomes" id="UP000307440"/>
    </source>
</evidence>
<name>A0A5C3KXR0_COPMA</name>
<dbReference type="OrthoDB" id="3217549at2759"/>
<dbReference type="AlphaFoldDB" id="A0A5C3KXR0"/>
<dbReference type="SUPFAM" id="SSF52047">
    <property type="entry name" value="RNI-like"/>
    <property type="match status" value="1"/>
</dbReference>
<dbReference type="InterPro" id="IPR032675">
    <property type="entry name" value="LRR_dom_sf"/>
</dbReference>
<sequence>MEVKPLAYHFDLRAKLWYWLYLPETVLNDEEASDGACSIAQLPFEVLEQIFLAYYASSIVCTVTAPEFPDQQLPISPKSKLECHFGRIMAAPITLGGVCREWRAVTLATSALWSHLCLVRPASMEDLDFFHLWLRRSGSYVPLDISLKEFSRLPGSRHFPDYLLQSILDIIISQSHRWRHIRLCLKDSTEHFLHELHPSLHSLTSLETLHFDFTPTWTIPQVERLSRSLYSAPNLVSLRYDGPLLSDLRDFDAPWEQITTIEFKTRIRWDVLVGVLSRSKQLRSLTVDHIAFDAFFHAEVGSLHLPFLQTLILGPHLLLPVEFFGSLDSPNLQELGLTKTFGYQFDDAFTAISELVQRTQCQLRSLTWFEPSGNVGLPPRDFIIRSLIPTTADFLQHLVHLIIVSPTTDEHLNALAHLDDDHCPLPHLETLILEQCWSTDGALSSMLVSRALSKFDMKLTYVRAVLFGTGMIVNPRFTTDLSLRLTGIQLDVSKGL</sequence>
<evidence type="ECO:0008006" key="3">
    <source>
        <dbReference type="Google" id="ProtNLM"/>
    </source>
</evidence>
<dbReference type="Proteomes" id="UP000307440">
    <property type="component" value="Unassembled WGS sequence"/>
</dbReference>
<accession>A0A5C3KXR0</accession>
<organism evidence="1 2">
    <name type="scientific">Coprinopsis marcescibilis</name>
    <name type="common">Agaric fungus</name>
    <name type="synonym">Psathyrella marcescibilis</name>
    <dbReference type="NCBI Taxonomy" id="230819"/>
    <lineage>
        <taxon>Eukaryota</taxon>
        <taxon>Fungi</taxon>
        <taxon>Dikarya</taxon>
        <taxon>Basidiomycota</taxon>
        <taxon>Agaricomycotina</taxon>
        <taxon>Agaricomycetes</taxon>
        <taxon>Agaricomycetidae</taxon>
        <taxon>Agaricales</taxon>
        <taxon>Agaricineae</taxon>
        <taxon>Psathyrellaceae</taxon>
        <taxon>Coprinopsis</taxon>
    </lineage>
</organism>
<keyword evidence="2" id="KW-1185">Reference proteome</keyword>
<reference evidence="1 2" key="1">
    <citation type="journal article" date="2019" name="Nat. Ecol. Evol.">
        <title>Megaphylogeny resolves global patterns of mushroom evolution.</title>
        <authorList>
            <person name="Varga T."/>
            <person name="Krizsan K."/>
            <person name="Foldi C."/>
            <person name="Dima B."/>
            <person name="Sanchez-Garcia M."/>
            <person name="Sanchez-Ramirez S."/>
            <person name="Szollosi G.J."/>
            <person name="Szarkandi J.G."/>
            <person name="Papp V."/>
            <person name="Albert L."/>
            <person name="Andreopoulos W."/>
            <person name="Angelini C."/>
            <person name="Antonin V."/>
            <person name="Barry K.W."/>
            <person name="Bougher N.L."/>
            <person name="Buchanan P."/>
            <person name="Buyck B."/>
            <person name="Bense V."/>
            <person name="Catcheside P."/>
            <person name="Chovatia M."/>
            <person name="Cooper J."/>
            <person name="Damon W."/>
            <person name="Desjardin D."/>
            <person name="Finy P."/>
            <person name="Geml J."/>
            <person name="Haridas S."/>
            <person name="Hughes K."/>
            <person name="Justo A."/>
            <person name="Karasinski D."/>
            <person name="Kautmanova I."/>
            <person name="Kiss B."/>
            <person name="Kocsube S."/>
            <person name="Kotiranta H."/>
            <person name="LaButti K.M."/>
            <person name="Lechner B.E."/>
            <person name="Liimatainen K."/>
            <person name="Lipzen A."/>
            <person name="Lukacs Z."/>
            <person name="Mihaltcheva S."/>
            <person name="Morgado L.N."/>
            <person name="Niskanen T."/>
            <person name="Noordeloos M.E."/>
            <person name="Ohm R.A."/>
            <person name="Ortiz-Santana B."/>
            <person name="Ovrebo C."/>
            <person name="Racz N."/>
            <person name="Riley R."/>
            <person name="Savchenko A."/>
            <person name="Shiryaev A."/>
            <person name="Soop K."/>
            <person name="Spirin V."/>
            <person name="Szebenyi C."/>
            <person name="Tomsovsky M."/>
            <person name="Tulloss R.E."/>
            <person name="Uehling J."/>
            <person name="Grigoriev I.V."/>
            <person name="Vagvolgyi C."/>
            <person name="Papp T."/>
            <person name="Martin F.M."/>
            <person name="Miettinen O."/>
            <person name="Hibbett D.S."/>
            <person name="Nagy L.G."/>
        </authorList>
    </citation>
    <scope>NUCLEOTIDE SEQUENCE [LARGE SCALE GENOMIC DNA]</scope>
    <source>
        <strain evidence="1 2">CBS 121175</strain>
    </source>
</reference>
<protein>
    <recommendedName>
        <fullName evidence="3">F-box domain-containing protein</fullName>
    </recommendedName>
</protein>
<dbReference type="Gene3D" id="3.80.10.10">
    <property type="entry name" value="Ribonuclease Inhibitor"/>
    <property type="match status" value="1"/>
</dbReference>
<evidence type="ECO:0000313" key="1">
    <source>
        <dbReference type="EMBL" id="TFK24633.1"/>
    </source>
</evidence>